<feature type="region of interest" description="Disordered" evidence="11">
    <location>
        <begin position="44"/>
        <end position="64"/>
    </location>
</feature>
<dbReference type="OrthoDB" id="529273at2759"/>
<dbReference type="EMBL" id="NKHU02000194">
    <property type="protein sequence ID" value="RHZ48578.1"/>
    <property type="molecule type" value="Genomic_DNA"/>
</dbReference>
<evidence type="ECO:0000256" key="11">
    <source>
        <dbReference type="SAM" id="MobiDB-lite"/>
    </source>
</evidence>
<keyword evidence="3" id="KW-0808">Transferase</keyword>
<organism evidence="14 15">
    <name type="scientific">Aspergillus thermomutatus</name>
    <name type="common">Neosartorya pseudofischeri</name>
    <dbReference type="NCBI Taxonomy" id="41047"/>
    <lineage>
        <taxon>Eukaryota</taxon>
        <taxon>Fungi</taxon>
        <taxon>Dikarya</taxon>
        <taxon>Ascomycota</taxon>
        <taxon>Pezizomycotina</taxon>
        <taxon>Eurotiomycetes</taxon>
        <taxon>Eurotiomycetidae</taxon>
        <taxon>Eurotiales</taxon>
        <taxon>Aspergillaceae</taxon>
        <taxon>Aspergillus</taxon>
        <taxon>Aspergillus subgen. Fumigati</taxon>
    </lineage>
</organism>
<dbReference type="EC" id="2.4.1.255" evidence="1"/>
<evidence type="ECO:0000256" key="10">
    <source>
        <dbReference type="ARBA" id="ARBA00049432"/>
    </source>
</evidence>
<evidence type="ECO:0000256" key="6">
    <source>
        <dbReference type="ARBA" id="ARBA00023180"/>
    </source>
</evidence>
<keyword evidence="5" id="KW-0256">Endoplasmic reticulum</keyword>
<dbReference type="GeneID" id="38125291"/>
<dbReference type="RefSeq" id="XP_026612032.1">
    <property type="nucleotide sequence ID" value="XM_026756936.1"/>
</dbReference>
<comment type="catalytic activity">
    <reaction evidence="9">
        <text>L-seryl-[protein] + UDP-N-acetyl-alpha-D-glucosamine = 3-O-(N-acetyl-beta-D-glucosaminyl)-L-seryl-[protein] + UDP + H(+)</text>
        <dbReference type="Rhea" id="RHEA:48904"/>
        <dbReference type="Rhea" id="RHEA-COMP:9863"/>
        <dbReference type="Rhea" id="RHEA-COMP:12251"/>
        <dbReference type="ChEBI" id="CHEBI:15378"/>
        <dbReference type="ChEBI" id="CHEBI:29999"/>
        <dbReference type="ChEBI" id="CHEBI:57705"/>
        <dbReference type="ChEBI" id="CHEBI:58223"/>
        <dbReference type="ChEBI" id="CHEBI:90838"/>
        <dbReference type="EC" id="2.4.1.255"/>
    </reaction>
</comment>
<evidence type="ECO:0000256" key="8">
    <source>
        <dbReference type="ARBA" id="ARBA00042574"/>
    </source>
</evidence>
<dbReference type="Pfam" id="PF04577">
    <property type="entry name" value="Glyco_transf_61"/>
    <property type="match status" value="1"/>
</dbReference>
<keyword evidence="2" id="KW-0328">Glycosyltransferase</keyword>
<evidence type="ECO:0000256" key="4">
    <source>
        <dbReference type="ARBA" id="ARBA00022729"/>
    </source>
</evidence>
<dbReference type="AlphaFoldDB" id="A0A397GG12"/>
<comment type="catalytic activity">
    <reaction evidence="10">
        <text>L-threonyl-[protein] + UDP-N-acetyl-alpha-D-glucosamine = 3-O-(N-acetyl-beta-D-glucosaminyl)-L-threonyl-[protein] + UDP + H(+)</text>
        <dbReference type="Rhea" id="RHEA:48908"/>
        <dbReference type="Rhea" id="RHEA-COMP:11060"/>
        <dbReference type="Rhea" id="RHEA-COMP:12252"/>
        <dbReference type="ChEBI" id="CHEBI:15378"/>
        <dbReference type="ChEBI" id="CHEBI:30013"/>
        <dbReference type="ChEBI" id="CHEBI:57705"/>
        <dbReference type="ChEBI" id="CHEBI:58223"/>
        <dbReference type="ChEBI" id="CHEBI:90840"/>
        <dbReference type="EC" id="2.4.1.255"/>
    </reaction>
</comment>
<keyword evidence="12" id="KW-1133">Transmembrane helix</keyword>
<evidence type="ECO:0000256" key="12">
    <source>
        <dbReference type="SAM" id="Phobius"/>
    </source>
</evidence>
<keyword evidence="4" id="KW-0732">Signal</keyword>
<accession>A0A397GG12</accession>
<dbReference type="PANTHER" id="PTHR20961">
    <property type="entry name" value="GLYCOSYLTRANSFERASE"/>
    <property type="match status" value="1"/>
</dbReference>
<feature type="domain" description="Glycosyltransferase 61 catalytic" evidence="13">
    <location>
        <begin position="316"/>
        <end position="415"/>
    </location>
</feature>
<dbReference type="PANTHER" id="PTHR20961:SF148">
    <property type="entry name" value="EGF DOMAIN-SPECIFIC O-LINKED N-ACETYLGLUCOSAMINE TRANSFERASE"/>
    <property type="match status" value="1"/>
</dbReference>
<evidence type="ECO:0000313" key="15">
    <source>
        <dbReference type="Proteomes" id="UP000215305"/>
    </source>
</evidence>
<dbReference type="Proteomes" id="UP000215305">
    <property type="component" value="Unassembled WGS sequence"/>
</dbReference>
<proteinExistence type="predicted"/>
<keyword evidence="12" id="KW-0472">Membrane</keyword>
<feature type="transmembrane region" description="Helical" evidence="12">
    <location>
        <begin position="12"/>
        <end position="31"/>
    </location>
</feature>
<comment type="caution">
    <text evidence="14">The sequence shown here is derived from an EMBL/GenBank/DDBJ whole genome shotgun (WGS) entry which is preliminary data.</text>
</comment>
<reference evidence="14" key="1">
    <citation type="submission" date="2018-08" db="EMBL/GenBank/DDBJ databases">
        <title>Draft genome sequence of azole-resistant Aspergillus thermomutatus (Neosartorya pseudofischeri) strain HMR AF 39, isolated from a human nasal aspirate.</title>
        <authorList>
            <person name="Parent-Michaud M."/>
            <person name="Dufresne P.J."/>
            <person name="Fournier E."/>
            <person name="Martineau C."/>
            <person name="Moreira S."/>
            <person name="Perkins V."/>
            <person name="De Repentigny L."/>
            <person name="Dufresne S.F."/>
        </authorList>
    </citation>
    <scope>NUCLEOTIDE SEQUENCE [LARGE SCALE GENOMIC DNA]</scope>
    <source>
        <strain evidence="14">HMR AF 39</strain>
    </source>
</reference>
<sequence>MSWLSLTSQRRVLRLCATVIAVLFVLFLLHVKFATRTPFQYSPLPASTPGPPRNDSDPEGLLPSAGQAPALPAEYSALADQPSYCADRFGITYLEKLRDSKTEYCTPESPSGLTCFHSQTASDYRIDTFCFGHGAVYDPAQQKYIMSCQLRGVDGEGAPPFGKFHNYWYGTGPGVVFQKAVSLQGTLDHTVPPVVSNHTILIQREGAWNVWHSLMEIFSMTMTIDVLRMTAGLSPHRPFFSTVDIANTQVVILDEIEDGPYFDLWKIFAQRPPLRVSDLPPTTEFENLIVPLAGGSNPLWQGDWEIHSCEDSALVRTFSRRVLSHFHVELRRPRQGPQIVLTFIDRRESRKLINQEEYFETVKAQFPHVTVQLIDFARIPFHEQLRIVQGSDILVGVHGAGLTHGIFLPSGSAMVEILPPGLNHKGFRNVASLLGHLYFSAHASKPAMSLTARDDWHADDVYLGRDKFMDIMNVAIKALYNRGERNYDVD</sequence>
<dbReference type="InterPro" id="IPR049625">
    <property type="entry name" value="Glyco_transf_61_cat"/>
</dbReference>
<keyword evidence="15" id="KW-1185">Reference proteome</keyword>
<evidence type="ECO:0000256" key="5">
    <source>
        <dbReference type="ARBA" id="ARBA00022824"/>
    </source>
</evidence>
<dbReference type="InterPro" id="IPR007657">
    <property type="entry name" value="Glycosyltransferase_61"/>
</dbReference>
<dbReference type="GO" id="GO:0097363">
    <property type="term" value="F:protein O-acetylglucosaminyltransferase activity"/>
    <property type="evidence" value="ECO:0007669"/>
    <property type="project" value="UniProtKB-EC"/>
</dbReference>
<name>A0A397GG12_ASPTH</name>
<keyword evidence="6" id="KW-0325">Glycoprotein</keyword>
<evidence type="ECO:0000256" key="2">
    <source>
        <dbReference type="ARBA" id="ARBA00022676"/>
    </source>
</evidence>
<evidence type="ECO:0000313" key="14">
    <source>
        <dbReference type="EMBL" id="RHZ48578.1"/>
    </source>
</evidence>
<dbReference type="GO" id="GO:0005788">
    <property type="term" value="C:endoplasmic reticulum lumen"/>
    <property type="evidence" value="ECO:0007669"/>
    <property type="project" value="TreeGrafter"/>
</dbReference>
<gene>
    <name evidence="14" type="ORF">CDV56_103317</name>
</gene>
<evidence type="ECO:0000256" key="3">
    <source>
        <dbReference type="ARBA" id="ARBA00022679"/>
    </source>
</evidence>
<keyword evidence="12" id="KW-0812">Transmembrane</keyword>
<protein>
    <recommendedName>
        <fullName evidence="7">EGF domain-specific O-linked N-acetylglucosamine transferase</fullName>
        <ecNumber evidence="1">2.4.1.255</ecNumber>
    </recommendedName>
    <alternativeName>
        <fullName evidence="8">Extracellular O-linked N-acetylglucosamine transferase</fullName>
    </alternativeName>
</protein>
<evidence type="ECO:0000256" key="1">
    <source>
        <dbReference type="ARBA" id="ARBA00011970"/>
    </source>
</evidence>
<evidence type="ECO:0000259" key="13">
    <source>
        <dbReference type="Pfam" id="PF04577"/>
    </source>
</evidence>
<dbReference type="VEuPathDB" id="FungiDB:CDV56_103317"/>
<evidence type="ECO:0000256" key="7">
    <source>
        <dbReference type="ARBA" id="ARBA00040944"/>
    </source>
</evidence>
<dbReference type="STRING" id="41047.A0A397GG12"/>
<evidence type="ECO:0000256" key="9">
    <source>
        <dbReference type="ARBA" id="ARBA00048317"/>
    </source>
</evidence>